<keyword evidence="2" id="KW-1185">Reference proteome</keyword>
<dbReference type="RefSeq" id="XP_002493300.1">
    <property type="nucleotide sequence ID" value="XM_002493255.1"/>
</dbReference>
<dbReference type="InterPro" id="IPR029196">
    <property type="entry name" value="HAPSTR1-like"/>
</dbReference>
<dbReference type="EMBL" id="FN392321">
    <property type="protein sequence ID" value="CAY71121.1"/>
    <property type="molecule type" value="Genomic_DNA"/>
</dbReference>
<evidence type="ECO:0000313" key="1">
    <source>
        <dbReference type="EMBL" id="CAY71121.1"/>
    </source>
</evidence>
<sequence length="237" mass="26787">MDLSNLSTNLPSEHPINDDTMQTINESLNDEFKSAAKSVAALYRLSNTKSNLLKQIGYKVCVDELLDFLQDDSKTVLDIKQWLKGKKHDLEGTTEHDLQNIQVQTRNPTEQNDLTVQGQPTNFTDIGQLPERFEFNVSHPSPHRFPPSMIAPSLRRVTNKLCLTASTNTPTTSGAHQTSLASTIATSSSTMAESDLESEHDTATPLAQYKRIRFWENHDQKRQKKEELCIHKVVRNQ</sequence>
<dbReference type="PANTHER" id="PTHR38645">
    <property type="entry name" value="CHROMOSOME 9, WHOLE GENOME SHOTGUN SEQUENCE"/>
    <property type="match status" value="1"/>
</dbReference>
<dbReference type="PANTHER" id="PTHR38645:SF1">
    <property type="entry name" value="YALI0F12243P"/>
    <property type="match status" value="1"/>
</dbReference>
<accession>C4R6D5</accession>
<dbReference type="AlphaFoldDB" id="C4R6D5"/>
<reference evidence="1 2" key="1">
    <citation type="journal article" date="2009" name="Nat. Biotechnol.">
        <title>Genome sequence of the recombinant protein production host Pichia pastoris.</title>
        <authorList>
            <person name="De Schutter K."/>
            <person name="Lin Y.C."/>
            <person name="Tiels P."/>
            <person name="Van Hecke A."/>
            <person name="Glinka S."/>
            <person name="Weber-Lehmann J."/>
            <person name="Rouze P."/>
            <person name="Van de Peer Y."/>
            <person name="Callewaert N."/>
        </authorList>
    </citation>
    <scope>NUCLEOTIDE SEQUENCE [LARGE SCALE GENOMIC DNA]</scope>
    <source>
        <strain evidence="2">GS115 / ATCC 20864</strain>
    </source>
</reference>
<name>C4R6D5_KOMPG</name>
<dbReference type="Pfam" id="PF15251">
    <property type="entry name" value="TAPR1-like"/>
    <property type="match status" value="1"/>
</dbReference>
<dbReference type="HOGENOM" id="CLU_1171001_0_0_1"/>
<dbReference type="Proteomes" id="UP000000314">
    <property type="component" value="Chromosome 3"/>
</dbReference>
<protein>
    <submittedName>
        <fullName evidence="1">Uncharacterized protein</fullName>
    </submittedName>
</protein>
<dbReference type="InParanoid" id="C4R6D5"/>
<proteinExistence type="predicted"/>
<dbReference type="KEGG" id="ppa:PAS_chr3_1059"/>
<dbReference type="OrthoDB" id="21418at2759"/>
<evidence type="ECO:0000313" key="2">
    <source>
        <dbReference type="Proteomes" id="UP000000314"/>
    </source>
</evidence>
<dbReference type="GeneID" id="8200020"/>
<organism evidence="1 2">
    <name type="scientific">Komagataella phaffii (strain GS115 / ATCC 20864)</name>
    <name type="common">Yeast</name>
    <name type="synonym">Pichia pastoris</name>
    <dbReference type="NCBI Taxonomy" id="644223"/>
    <lineage>
        <taxon>Eukaryota</taxon>
        <taxon>Fungi</taxon>
        <taxon>Dikarya</taxon>
        <taxon>Ascomycota</taxon>
        <taxon>Saccharomycotina</taxon>
        <taxon>Pichiomycetes</taxon>
        <taxon>Pichiales</taxon>
        <taxon>Pichiaceae</taxon>
        <taxon>Komagataella</taxon>
    </lineage>
</organism>
<gene>
    <name evidence="1" type="ordered locus">PAS_chr3_1059</name>
</gene>